<dbReference type="EMBL" id="JGCY01000353">
    <property type="protein sequence ID" value="EXY73630.1"/>
    <property type="molecule type" value="Genomic_DNA"/>
</dbReference>
<organism evidence="1 2">
    <name type="scientific">Bacteroides fragilis str. 3988T(B)14</name>
    <dbReference type="NCBI Taxonomy" id="1339315"/>
    <lineage>
        <taxon>Bacteria</taxon>
        <taxon>Pseudomonadati</taxon>
        <taxon>Bacteroidota</taxon>
        <taxon>Bacteroidia</taxon>
        <taxon>Bacteroidales</taxon>
        <taxon>Bacteroidaceae</taxon>
        <taxon>Bacteroides</taxon>
    </lineage>
</organism>
<evidence type="ECO:0000313" key="1">
    <source>
        <dbReference type="EMBL" id="EXY73630.1"/>
    </source>
</evidence>
<name>A0A015VZL0_BACFG</name>
<gene>
    <name evidence="1" type="ORF">M124_2609</name>
</gene>
<evidence type="ECO:0000313" key="2">
    <source>
        <dbReference type="Proteomes" id="UP000020529"/>
    </source>
</evidence>
<dbReference type="PATRIC" id="fig|1339315.3.peg.3301"/>
<dbReference type="InterPro" id="IPR025905">
    <property type="entry name" value="NVEALA"/>
</dbReference>
<protein>
    <submittedName>
        <fullName evidence="1">NVEALA family protein</fullName>
    </submittedName>
</protein>
<dbReference type="GeneID" id="60367658"/>
<dbReference type="RefSeq" id="WP_005815102.1">
    <property type="nucleotide sequence ID" value="NZ_JGCY01000353.1"/>
</dbReference>
<sequence>MKIKILAVLAVVTVIVVSMFMREKREDPSSLVMMNVEALATGEGTSPAICVGTGSVVCPNDGSKVLYYR</sequence>
<dbReference type="Proteomes" id="UP000020529">
    <property type="component" value="Unassembled WGS sequence"/>
</dbReference>
<reference evidence="1 2" key="1">
    <citation type="submission" date="2014-02" db="EMBL/GenBank/DDBJ databases">
        <authorList>
            <person name="Sears C."/>
            <person name="Carroll K."/>
            <person name="Sack B.R."/>
            <person name="Qadri F."/>
            <person name="Myers L.L."/>
            <person name="Chung G.-T."/>
            <person name="Escheverria P."/>
            <person name="Fraser C.M."/>
            <person name="Sadzewicz L."/>
            <person name="Shefchek K.A."/>
            <person name="Tallon L."/>
            <person name="Das S.P."/>
            <person name="Daugherty S."/>
            <person name="Mongodin E.F."/>
        </authorList>
    </citation>
    <scope>NUCLEOTIDE SEQUENCE [LARGE SCALE GENOMIC DNA]</scope>
    <source>
        <strain evidence="2">3988T(B)14</strain>
    </source>
</reference>
<comment type="caution">
    <text evidence="1">The sequence shown here is derived from an EMBL/GenBank/DDBJ whole genome shotgun (WGS) entry which is preliminary data.</text>
</comment>
<accession>A0A015VZL0</accession>
<dbReference type="AlphaFoldDB" id="A0A015VZL0"/>
<proteinExistence type="predicted"/>
<dbReference type="Pfam" id="PF14055">
    <property type="entry name" value="NVEALA"/>
    <property type="match status" value="1"/>
</dbReference>